<protein>
    <submittedName>
        <fullName evidence="3">Putative secreted protein</fullName>
    </submittedName>
</protein>
<gene>
    <name evidence="3" type="ORF">FB476_1776</name>
</gene>
<feature type="compositionally biased region" description="Low complexity" evidence="1">
    <location>
        <begin position="31"/>
        <end position="46"/>
    </location>
</feature>
<sequence length="171" mass="16999">MRRTRTWGALVLPAALTSILLTGCEVDDDPAAPATSAPAAPTSGATMDPENSPGSTAIGTGDATGSTGAGTNGGTDAPVLGAGAIVTESASGSLLRLRTGEDAVLRLSPPFLDAQPQVDVPAVLELVPVQHFADPGYAEWELRASAPGRASLTAEATDGSVLVVLVEVSGP</sequence>
<evidence type="ECO:0000313" key="4">
    <source>
        <dbReference type="Proteomes" id="UP000315133"/>
    </source>
</evidence>
<dbReference type="Proteomes" id="UP000315133">
    <property type="component" value="Unassembled WGS sequence"/>
</dbReference>
<feature type="region of interest" description="Disordered" evidence="1">
    <location>
        <begin position="31"/>
        <end position="79"/>
    </location>
</feature>
<feature type="compositionally biased region" description="Low complexity" evidence="1">
    <location>
        <begin position="54"/>
        <end position="66"/>
    </location>
</feature>
<accession>A0A543KP90</accession>
<dbReference type="AlphaFoldDB" id="A0A543KP90"/>
<comment type="caution">
    <text evidence="3">The sequence shown here is derived from an EMBL/GenBank/DDBJ whole genome shotgun (WGS) entry which is preliminary data.</text>
</comment>
<name>A0A543KP90_9MICO</name>
<dbReference type="RefSeq" id="WP_141818438.1">
    <property type="nucleotide sequence ID" value="NZ_BAAAIL010000004.1"/>
</dbReference>
<dbReference type="EMBL" id="VFPU01000001">
    <property type="protein sequence ID" value="TQM96883.1"/>
    <property type="molecule type" value="Genomic_DNA"/>
</dbReference>
<keyword evidence="2" id="KW-0732">Signal</keyword>
<proteinExistence type="predicted"/>
<evidence type="ECO:0000256" key="2">
    <source>
        <dbReference type="SAM" id="SignalP"/>
    </source>
</evidence>
<reference evidence="3 4" key="1">
    <citation type="submission" date="2019-06" db="EMBL/GenBank/DDBJ databases">
        <title>Sequencing the genomes of 1000 actinobacteria strains.</title>
        <authorList>
            <person name="Klenk H.-P."/>
        </authorList>
    </citation>
    <scope>NUCLEOTIDE SEQUENCE [LARGE SCALE GENOMIC DNA]</scope>
    <source>
        <strain evidence="3 4">DSM 12362</strain>
    </source>
</reference>
<keyword evidence="4" id="KW-1185">Reference proteome</keyword>
<evidence type="ECO:0000313" key="3">
    <source>
        <dbReference type="EMBL" id="TQM96883.1"/>
    </source>
</evidence>
<evidence type="ECO:0000256" key="1">
    <source>
        <dbReference type="SAM" id="MobiDB-lite"/>
    </source>
</evidence>
<feature type="signal peptide" evidence="2">
    <location>
        <begin position="1"/>
        <end position="23"/>
    </location>
</feature>
<dbReference type="PROSITE" id="PS51257">
    <property type="entry name" value="PROKAR_LIPOPROTEIN"/>
    <property type="match status" value="1"/>
</dbReference>
<organism evidence="3 4">
    <name type="scientific">Ornithinimicrobium humiphilum</name>
    <dbReference type="NCBI Taxonomy" id="125288"/>
    <lineage>
        <taxon>Bacteria</taxon>
        <taxon>Bacillati</taxon>
        <taxon>Actinomycetota</taxon>
        <taxon>Actinomycetes</taxon>
        <taxon>Micrococcales</taxon>
        <taxon>Ornithinimicrobiaceae</taxon>
        <taxon>Ornithinimicrobium</taxon>
    </lineage>
</organism>
<dbReference type="OrthoDB" id="4872293at2"/>
<feature type="chain" id="PRO_5039240537" evidence="2">
    <location>
        <begin position="24"/>
        <end position="171"/>
    </location>
</feature>